<protein>
    <submittedName>
        <fullName evidence="1">Uncharacterized protein</fullName>
    </submittedName>
</protein>
<sequence>MAKKKQQLPDLTKQDVLTPLDISQLGTNGDPCFGIGYDLSTKECKLCGDSELCAFKMSQNLNITRKELEQKNQYKDLDILEDTVGIKKYIRGLIRKGRDKKEIISKTVEKFEVPRKRIRELYRECNEKN</sequence>
<proteinExistence type="predicted"/>
<organism evidence="1">
    <name type="scientific">Myoviridae sp. ctfJc17</name>
    <dbReference type="NCBI Taxonomy" id="2827612"/>
    <lineage>
        <taxon>Viruses</taxon>
        <taxon>Duplodnaviria</taxon>
        <taxon>Heunggongvirae</taxon>
        <taxon>Uroviricota</taxon>
        <taxon>Caudoviricetes</taxon>
    </lineage>
</organism>
<dbReference type="EMBL" id="BK015898">
    <property type="protein sequence ID" value="DAD72457.1"/>
    <property type="molecule type" value="Genomic_DNA"/>
</dbReference>
<evidence type="ECO:0000313" key="1">
    <source>
        <dbReference type="EMBL" id="DAD72457.1"/>
    </source>
</evidence>
<reference evidence="1" key="1">
    <citation type="journal article" date="2021" name="Proc. Natl. Acad. Sci. U.S.A.">
        <title>A Catalog of Tens of Thousands of Viruses from Human Metagenomes Reveals Hidden Associations with Chronic Diseases.</title>
        <authorList>
            <person name="Tisza M.J."/>
            <person name="Buck C.B."/>
        </authorList>
    </citation>
    <scope>NUCLEOTIDE SEQUENCE</scope>
    <source>
        <strain evidence="1">CtfJc17</strain>
    </source>
</reference>
<name>A0A8S5LR04_9CAUD</name>
<accession>A0A8S5LR04</accession>